<feature type="signal peptide" evidence="1">
    <location>
        <begin position="1"/>
        <end position="21"/>
    </location>
</feature>
<evidence type="ECO:0000256" key="1">
    <source>
        <dbReference type="SAM" id="SignalP"/>
    </source>
</evidence>
<dbReference type="Proteomes" id="UP000825483">
    <property type="component" value="Unassembled WGS sequence"/>
</dbReference>
<proteinExistence type="predicted"/>
<protein>
    <recommendedName>
        <fullName evidence="4">DUF4468 domain-containing protein</fullName>
    </recommendedName>
</protein>
<organism evidence="2 3">
    <name type="scientific">Prevotella lacticifex</name>
    <dbReference type="NCBI Taxonomy" id="2854755"/>
    <lineage>
        <taxon>Bacteria</taxon>
        <taxon>Pseudomonadati</taxon>
        <taxon>Bacteroidota</taxon>
        <taxon>Bacteroidia</taxon>
        <taxon>Bacteroidales</taxon>
        <taxon>Prevotellaceae</taxon>
        <taxon>Prevotella</taxon>
    </lineage>
</organism>
<name>A0A9R1CB41_9BACT</name>
<comment type="caution">
    <text evidence="2">The sequence shown here is derived from an EMBL/GenBank/DDBJ whole genome shotgun (WGS) entry which is preliminary data.</text>
</comment>
<dbReference type="AlphaFoldDB" id="A0A9R1CB41"/>
<dbReference type="EMBL" id="BPUB01000002">
    <property type="protein sequence ID" value="GJG59368.1"/>
    <property type="molecule type" value="Genomic_DNA"/>
</dbReference>
<keyword evidence="3" id="KW-1185">Reference proteome</keyword>
<accession>A0A9R1CB41</accession>
<sequence length="221" mass="24569">MNLKKILFITIVCLTAISAMGQTKFDAKEINATAEAFNGAKANTKRWAENIVKQGHLDKDSNICYTFNIPASDSLYIASIYDCIRMFADQRRTERQIDYSASSAEHVVIKTVAPKILYSDGNMAFAMSIDAYGSMTIDIMPCKLVVTMKVNKYVNTAPFGQKVEPSYGAIWLPVKGVAPLTDNGNNKVWSKAFINANADCINLANTFVSILNTNYIRPEYY</sequence>
<feature type="chain" id="PRO_5040337420" description="DUF4468 domain-containing protein" evidence="1">
    <location>
        <begin position="22"/>
        <end position="221"/>
    </location>
</feature>
<reference evidence="2" key="1">
    <citation type="journal article" date="2022" name="Int. J. Syst. Evol. Microbiol.">
        <title>Prevotella lacticifex sp. nov., isolated from the rumen of cows.</title>
        <authorList>
            <person name="Shinkai T."/>
            <person name="Ikeyama N."/>
            <person name="Kumagai M."/>
            <person name="Ohmori H."/>
            <person name="Sakamoto M."/>
            <person name="Ohkuma M."/>
            <person name="Mitsumori M."/>
        </authorList>
    </citation>
    <scope>NUCLEOTIDE SEQUENCE</scope>
    <source>
        <strain evidence="2">R5076</strain>
    </source>
</reference>
<keyword evidence="1" id="KW-0732">Signal</keyword>
<gene>
    <name evidence="2" type="ORF">PRLR5076_22190</name>
</gene>
<evidence type="ECO:0008006" key="4">
    <source>
        <dbReference type="Google" id="ProtNLM"/>
    </source>
</evidence>
<evidence type="ECO:0000313" key="3">
    <source>
        <dbReference type="Proteomes" id="UP000825483"/>
    </source>
</evidence>
<evidence type="ECO:0000313" key="2">
    <source>
        <dbReference type="EMBL" id="GJG59368.1"/>
    </source>
</evidence>